<protein>
    <submittedName>
        <fullName evidence="1">Uncharacterized protein</fullName>
    </submittedName>
</protein>
<reference evidence="1" key="1">
    <citation type="journal article" date="2015" name="Nature">
        <title>Complex archaea that bridge the gap between prokaryotes and eukaryotes.</title>
        <authorList>
            <person name="Spang A."/>
            <person name="Saw J.H."/>
            <person name="Jorgensen S.L."/>
            <person name="Zaremba-Niedzwiedzka K."/>
            <person name="Martijn J."/>
            <person name="Lind A.E."/>
            <person name="van Eijk R."/>
            <person name="Schleper C."/>
            <person name="Guy L."/>
            <person name="Ettema T.J."/>
        </authorList>
    </citation>
    <scope>NUCLEOTIDE SEQUENCE</scope>
</reference>
<sequence length="156" mass="17616">MKIYCQNCKHSKFVECAMGCYGYHCKANPEFYDSPIQPCIRFADCSTKNKDNDCEDYGVKRAWWKLRAAKVLLITLALLLGGCSGWNAKRTEHPDGRVVIAARQWQFLTDSNRTRMKFTIPDLGIAEVGTSIIDAESLADIIKALPEGIRKEILIL</sequence>
<gene>
    <name evidence="1" type="ORF">LCGC14_2262240</name>
</gene>
<evidence type="ECO:0000313" key="1">
    <source>
        <dbReference type="EMBL" id="KKL54760.1"/>
    </source>
</evidence>
<comment type="caution">
    <text evidence="1">The sequence shown here is derived from an EMBL/GenBank/DDBJ whole genome shotgun (WGS) entry which is preliminary data.</text>
</comment>
<dbReference type="AlphaFoldDB" id="A0A0F9FBR4"/>
<dbReference type="EMBL" id="LAZR01031089">
    <property type="protein sequence ID" value="KKL54760.1"/>
    <property type="molecule type" value="Genomic_DNA"/>
</dbReference>
<accession>A0A0F9FBR4</accession>
<organism evidence="1">
    <name type="scientific">marine sediment metagenome</name>
    <dbReference type="NCBI Taxonomy" id="412755"/>
    <lineage>
        <taxon>unclassified sequences</taxon>
        <taxon>metagenomes</taxon>
        <taxon>ecological metagenomes</taxon>
    </lineage>
</organism>
<name>A0A0F9FBR4_9ZZZZ</name>
<feature type="non-terminal residue" evidence="1">
    <location>
        <position position="156"/>
    </location>
</feature>
<proteinExistence type="predicted"/>